<evidence type="ECO:0000313" key="3">
    <source>
        <dbReference type="EMBL" id="MCD8741547.1"/>
    </source>
</evidence>
<dbReference type="InterPro" id="IPR011009">
    <property type="entry name" value="Kinase-like_dom_sf"/>
</dbReference>
<accession>A0ABS8U4H6</accession>
<comment type="caution">
    <text evidence="3">The sequence shown here is derived from an EMBL/GenBank/DDBJ whole genome shotgun (WGS) entry which is preliminary data.</text>
</comment>
<protein>
    <submittedName>
        <fullName evidence="3">Phosphotransferase</fullName>
    </submittedName>
</protein>
<sequence length="338" mass="39515">MMPVYPTQYSTLSAAALNITLQQNYGLTATTCRLLIRNVSDTYLLENQTAKYIFKIYRDAHRKKAEILAEVELLNILNADGLKVAYPLTDINGDQLQPFNAAEGTRYGVLFSFAKGELVYDLSPAHLRTLGHAMAHFHNISSRTKLQHPRHEFTVDTMLLQPVEVVAPAFKNLPEEYNFLKEVSGYVAEKINGFDKSKFSYGYCHYDFLPKNFHFEDAETLTFFDFDFCGWGMLANDIASFYIHYFMETTLNKITRERGDTDFQLFIDAYREVRPFTDEELTAVPYLGFAFWVFYLRFQFEHFDDWSNTFFNDRFLRERIRILKLWAERHFGFDAALS</sequence>
<dbReference type="InterPro" id="IPR002575">
    <property type="entry name" value="Aminoglycoside_PTrfase"/>
</dbReference>
<dbReference type="EMBL" id="JAJPWV010000003">
    <property type="protein sequence ID" value="MCD8741547.1"/>
    <property type="molecule type" value="Genomic_DNA"/>
</dbReference>
<reference evidence="3 4" key="1">
    <citation type="submission" date="2021-12" db="EMBL/GenBank/DDBJ databases">
        <title>Mucilaginibacter roseus genome.</title>
        <authorList>
            <person name="Ferreira J.R."/>
            <person name="Newman J.D."/>
        </authorList>
    </citation>
    <scope>NUCLEOTIDE SEQUENCE [LARGE SCALE GENOMIC DNA]</scope>
    <source>
        <strain evidence="3 4">LMG 28454</strain>
    </source>
</reference>
<feature type="domain" description="Aminoglycoside phosphotransferase" evidence="2">
    <location>
        <begin position="40"/>
        <end position="275"/>
    </location>
</feature>
<organism evidence="3 4">
    <name type="scientific">Mucilaginibacter roseus</name>
    <dbReference type="NCBI Taxonomy" id="1528868"/>
    <lineage>
        <taxon>Bacteria</taxon>
        <taxon>Pseudomonadati</taxon>
        <taxon>Bacteroidota</taxon>
        <taxon>Sphingobacteriia</taxon>
        <taxon>Sphingobacteriales</taxon>
        <taxon>Sphingobacteriaceae</taxon>
        <taxon>Mucilaginibacter</taxon>
    </lineage>
</organism>
<evidence type="ECO:0000259" key="2">
    <source>
        <dbReference type="Pfam" id="PF01636"/>
    </source>
</evidence>
<keyword evidence="4" id="KW-1185">Reference proteome</keyword>
<dbReference type="PANTHER" id="PTHR21064">
    <property type="entry name" value="AMINOGLYCOSIDE PHOSPHOTRANSFERASE DOMAIN-CONTAINING PROTEIN-RELATED"/>
    <property type="match status" value="1"/>
</dbReference>
<dbReference type="Gene3D" id="3.90.1200.10">
    <property type="match status" value="1"/>
</dbReference>
<proteinExistence type="inferred from homology"/>
<dbReference type="SUPFAM" id="SSF56112">
    <property type="entry name" value="Protein kinase-like (PK-like)"/>
    <property type="match status" value="1"/>
</dbReference>
<dbReference type="Proteomes" id="UP001199919">
    <property type="component" value="Unassembled WGS sequence"/>
</dbReference>
<dbReference type="RefSeq" id="WP_232178047.1">
    <property type="nucleotide sequence ID" value="NZ_JAJPWV010000003.1"/>
</dbReference>
<dbReference type="Gene3D" id="3.30.200.20">
    <property type="entry name" value="Phosphorylase Kinase, domain 1"/>
    <property type="match status" value="1"/>
</dbReference>
<evidence type="ECO:0000313" key="4">
    <source>
        <dbReference type="Proteomes" id="UP001199919"/>
    </source>
</evidence>
<comment type="similarity">
    <text evidence="1">Belongs to the pseudomonas-type ThrB family.</text>
</comment>
<dbReference type="Pfam" id="PF01636">
    <property type="entry name" value="APH"/>
    <property type="match status" value="1"/>
</dbReference>
<name>A0ABS8U4H6_9SPHI</name>
<dbReference type="PANTHER" id="PTHR21064:SF6">
    <property type="entry name" value="AMINOGLYCOSIDE PHOSPHOTRANSFERASE DOMAIN-CONTAINING PROTEIN"/>
    <property type="match status" value="1"/>
</dbReference>
<dbReference type="InterPro" id="IPR050249">
    <property type="entry name" value="Pseudomonas-type_ThrB"/>
</dbReference>
<gene>
    <name evidence="3" type="ORF">LT679_13110</name>
</gene>
<evidence type="ECO:0000256" key="1">
    <source>
        <dbReference type="ARBA" id="ARBA00038240"/>
    </source>
</evidence>